<keyword evidence="6" id="KW-1185">Reference proteome</keyword>
<accession>A0A1B1BI48</accession>
<evidence type="ECO:0000313" key="6">
    <source>
        <dbReference type="Proteomes" id="UP000092582"/>
    </source>
</evidence>
<dbReference type="InterPro" id="IPR000792">
    <property type="entry name" value="Tscrpt_reg_LuxR_C"/>
</dbReference>
<dbReference type="CDD" id="cd06170">
    <property type="entry name" value="LuxR_C_like"/>
    <property type="match status" value="1"/>
</dbReference>
<dbReference type="Gene3D" id="1.10.10.10">
    <property type="entry name" value="Winged helix-like DNA-binding domain superfamily/Winged helix DNA-binding domain"/>
    <property type="match status" value="1"/>
</dbReference>
<dbReference type="GO" id="GO:0003677">
    <property type="term" value="F:DNA binding"/>
    <property type="evidence" value="ECO:0007669"/>
    <property type="project" value="UniProtKB-KW"/>
</dbReference>
<keyword evidence="1" id="KW-0805">Transcription regulation</keyword>
<evidence type="ECO:0000259" key="4">
    <source>
        <dbReference type="PROSITE" id="PS50043"/>
    </source>
</evidence>
<name>A0A1B1BI48_9MICO</name>
<dbReference type="PANTHER" id="PTHR44688:SF16">
    <property type="entry name" value="DNA-BINDING TRANSCRIPTIONAL ACTIVATOR DEVR_DOSR"/>
    <property type="match status" value="1"/>
</dbReference>
<dbReference type="AlphaFoldDB" id="A0A1B1BI48"/>
<dbReference type="SMART" id="SM00421">
    <property type="entry name" value="HTH_LUXR"/>
    <property type="match status" value="1"/>
</dbReference>
<gene>
    <name evidence="5" type="ORF">PA27867_1227</name>
</gene>
<dbReference type="PANTHER" id="PTHR44688">
    <property type="entry name" value="DNA-BINDING TRANSCRIPTIONAL ACTIVATOR DEVR_DOSR"/>
    <property type="match status" value="1"/>
</dbReference>
<dbReference type="InterPro" id="IPR016032">
    <property type="entry name" value="Sig_transdc_resp-reg_C-effctor"/>
</dbReference>
<keyword evidence="3" id="KW-0804">Transcription</keyword>
<dbReference type="SUPFAM" id="SSF46894">
    <property type="entry name" value="C-terminal effector domain of the bipartite response regulators"/>
    <property type="match status" value="1"/>
</dbReference>
<dbReference type="STRING" id="670052.PA27867_1227"/>
<feature type="domain" description="HTH luxR-type" evidence="4">
    <location>
        <begin position="225"/>
        <end position="290"/>
    </location>
</feature>
<evidence type="ECO:0000313" key="5">
    <source>
        <dbReference type="EMBL" id="ANP72193.1"/>
    </source>
</evidence>
<organism evidence="5 6">
    <name type="scientific">Cryobacterium arcticum</name>
    <dbReference type="NCBI Taxonomy" id="670052"/>
    <lineage>
        <taxon>Bacteria</taxon>
        <taxon>Bacillati</taxon>
        <taxon>Actinomycetota</taxon>
        <taxon>Actinomycetes</taxon>
        <taxon>Micrococcales</taxon>
        <taxon>Microbacteriaceae</taxon>
        <taxon>Cryobacterium</taxon>
    </lineage>
</organism>
<reference evidence="5 6" key="1">
    <citation type="submission" date="2016-06" db="EMBL/GenBank/DDBJ databases">
        <title>Genome sequencing of Cryobacterium arcticum PAMC 27867.</title>
        <authorList>
            <person name="Lee J."/>
            <person name="Kim O.-S."/>
        </authorList>
    </citation>
    <scope>NUCLEOTIDE SEQUENCE [LARGE SCALE GENOMIC DNA]</scope>
    <source>
        <strain evidence="5 6">PAMC 27867</strain>
    </source>
</reference>
<dbReference type="InterPro" id="IPR036388">
    <property type="entry name" value="WH-like_DNA-bd_sf"/>
</dbReference>
<proteinExistence type="predicted"/>
<protein>
    <submittedName>
        <fullName evidence="5">LuxR family transcriptional regulator</fullName>
    </submittedName>
</protein>
<dbReference type="Pfam" id="PF14417">
    <property type="entry name" value="MEDS"/>
    <property type="match status" value="1"/>
</dbReference>
<dbReference type="EMBL" id="CP016282">
    <property type="protein sequence ID" value="ANP72193.1"/>
    <property type="molecule type" value="Genomic_DNA"/>
</dbReference>
<dbReference type="Pfam" id="PF00196">
    <property type="entry name" value="GerE"/>
    <property type="match status" value="1"/>
</dbReference>
<sequence>MGPREDGFPVNDLLMGIPEVGEIHPGIHVCALFSGPVERDRLLVSFMQEGLRHGDQCVCLIDELESASIRQRVYPSAGLSDRRQHLDVYSAPDAYLRTREFSPQQSFSPLVANSGSPTDAFPLLRAAGQMSRGSHESGAREVSIYETAVIHILAELPTVFLCLYDVQRFGAGILASVLKIHSMVLLDGTVLHNPHSVAPPDTPEPAADAAVRYPLARKGPGHEAWVDDWQSLSGAEVRVAQLVGTGLSNRATAQQLSVSPHTVDAHLKHIFQKLCIHSRVELAVLSFHHASPSA</sequence>
<dbReference type="InterPro" id="IPR025847">
    <property type="entry name" value="MEDS_domain"/>
</dbReference>
<dbReference type="PRINTS" id="PR00038">
    <property type="entry name" value="HTHLUXR"/>
</dbReference>
<dbReference type="Proteomes" id="UP000092582">
    <property type="component" value="Chromosome 1"/>
</dbReference>
<evidence type="ECO:0000256" key="2">
    <source>
        <dbReference type="ARBA" id="ARBA00023125"/>
    </source>
</evidence>
<keyword evidence="2" id="KW-0238">DNA-binding</keyword>
<dbReference type="GO" id="GO:0006355">
    <property type="term" value="P:regulation of DNA-templated transcription"/>
    <property type="evidence" value="ECO:0007669"/>
    <property type="project" value="InterPro"/>
</dbReference>
<evidence type="ECO:0000256" key="1">
    <source>
        <dbReference type="ARBA" id="ARBA00023015"/>
    </source>
</evidence>
<evidence type="ECO:0000256" key="3">
    <source>
        <dbReference type="ARBA" id="ARBA00023163"/>
    </source>
</evidence>
<dbReference type="KEGG" id="cart:PA27867_1227"/>
<dbReference type="PROSITE" id="PS50043">
    <property type="entry name" value="HTH_LUXR_2"/>
    <property type="match status" value="1"/>
</dbReference>